<dbReference type="InterPro" id="IPR047817">
    <property type="entry name" value="ABC2_TM_bact-type"/>
</dbReference>
<dbReference type="Proteomes" id="UP000253941">
    <property type="component" value="Unassembled WGS sequence"/>
</dbReference>
<dbReference type="PANTHER" id="PTHR43332">
    <property type="entry name" value="INNER MEMBRANE TRANSPORT PERMEASE YADH-RELATED"/>
    <property type="match status" value="1"/>
</dbReference>
<dbReference type="InterPro" id="IPR052522">
    <property type="entry name" value="ABC-2_transport_permease"/>
</dbReference>
<evidence type="ECO:0000256" key="2">
    <source>
        <dbReference type="ARBA" id="ARBA00022692"/>
    </source>
</evidence>
<comment type="subcellular location">
    <subcellularLocation>
        <location evidence="5">Cell inner membrane</location>
        <topology evidence="5">Multi-pass membrane protein</topology>
    </subcellularLocation>
    <subcellularLocation>
        <location evidence="1">Membrane</location>
        <topology evidence="1">Multi-pass membrane protein</topology>
    </subcellularLocation>
</comment>
<feature type="transmembrane region" description="Helical" evidence="5">
    <location>
        <begin position="73"/>
        <end position="91"/>
    </location>
</feature>
<evidence type="ECO:0000256" key="3">
    <source>
        <dbReference type="ARBA" id="ARBA00022989"/>
    </source>
</evidence>
<keyword evidence="3 5" id="KW-1133">Transmembrane helix</keyword>
<organism evidence="7 8">
    <name type="scientific">Ferruginivarius sediminum</name>
    <dbReference type="NCBI Taxonomy" id="2661937"/>
    <lineage>
        <taxon>Bacteria</taxon>
        <taxon>Pseudomonadati</taxon>
        <taxon>Pseudomonadota</taxon>
        <taxon>Alphaproteobacteria</taxon>
        <taxon>Rhodospirillales</taxon>
        <taxon>Rhodospirillaceae</taxon>
        <taxon>Ferruginivarius</taxon>
    </lineage>
</organism>
<dbReference type="GO" id="GO:0043190">
    <property type="term" value="C:ATP-binding cassette (ABC) transporter complex"/>
    <property type="evidence" value="ECO:0007669"/>
    <property type="project" value="InterPro"/>
</dbReference>
<comment type="similarity">
    <text evidence="5">Belongs to the ABC-2 integral membrane protein family.</text>
</comment>
<keyword evidence="4 5" id="KW-0472">Membrane</keyword>
<keyword evidence="5" id="KW-0813">Transport</keyword>
<gene>
    <name evidence="7" type="ORF">DRB17_12770</name>
</gene>
<dbReference type="PROSITE" id="PS51012">
    <property type="entry name" value="ABC_TM2"/>
    <property type="match status" value="1"/>
</dbReference>
<dbReference type="PANTHER" id="PTHR43332:SF2">
    <property type="entry name" value="INNER MEMBRANE TRANSPORT PERMEASE YADH"/>
    <property type="match status" value="1"/>
</dbReference>
<accession>A0A369T8A7</accession>
<evidence type="ECO:0000256" key="5">
    <source>
        <dbReference type="RuleBase" id="RU361157"/>
    </source>
</evidence>
<evidence type="ECO:0000259" key="6">
    <source>
        <dbReference type="PROSITE" id="PS51012"/>
    </source>
</evidence>
<dbReference type="Pfam" id="PF01061">
    <property type="entry name" value="ABC2_membrane"/>
    <property type="match status" value="1"/>
</dbReference>
<dbReference type="RefSeq" id="WP_114582592.1">
    <property type="nucleotide sequence ID" value="NZ_QPMH01000011.1"/>
</dbReference>
<keyword evidence="8" id="KW-1185">Reference proteome</keyword>
<comment type="caution">
    <text evidence="7">The sequence shown here is derived from an EMBL/GenBank/DDBJ whole genome shotgun (WGS) entry which is preliminary data.</text>
</comment>
<feature type="domain" description="ABC transmembrane type-2" evidence="6">
    <location>
        <begin position="37"/>
        <end position="266"/>
    </location>
</feature>
<evidence type="ECO:0000313" key="8">
    <source>
        <dbReference type="Proteomes" id="UP000253941"/>
    </source>
</evidence>
<protein>
    <recommendedName>
        <fullName evidence="5">Transport permease protein</fullName>
    </recommendedName>
</protein>
<evidence type="ECO:0000256" key="4">
    <source>
        <dbReference type="ARBA" id="ARBA00023136"/>
    </source>
</evidence>
<feature type="transmembrane region" description="Helical" evidence="5">
    <location>
        <begin position="213"/>
        <end position="233"/>
    </location>
</feature>
<dbReference type="PRINTS" id="PR00164">
    <property type="entry name" value="ABC2TRNSPORT"/>
</dbReference>
<dbReference type="InterPro" id="IPR000412">
    <property type="entry name" value="ABC_2_transport"/>
</dbReference>
<feature type="transmembrane region" description="Helical" evidence="5">
    <location>
        <begin position="120"/>
        <end position="144"/>
    </location>
</feature>
<feature type="transmembrane region" description="Helical" evidence="5">
    <location>
        <begin position="185"/>
        <end position="206"/>
    </location>
</feature>
<dbReference type="AlphaFoldDB" id="A0A369T8A7"/>
<evidence type="ECO:0000256" key="1">
    <source>
        <dbReference type="ARBA" id="ARBA00004141"/>
    </source>
</evidence>
<sequence length="271" mass="29562">MELKPISGDPPRPRVVGRVNWRGLWTLYMKEVWRFLNVFAQTLAAPLVTALLFFLIFNLALGRAVETAGGVPYPQFLAPGLIMMTLVQNSFANTSSSILIAKVQGNIVDVLMPPLSATELTVGFAMGGVTRGLMVGVAVLIGLLPFAPVEIHDPIAIVYYAFMASLMLSLLGMIGGIWAEKFDHLAAITNFVITPLSFLSGTFYSIQRLPEEWHIAAFVNPFFYMIDGLRYGFIGHADGSIAVGAVLVLAVNAVLMLWTHRMIATGYKLKA</sequence>
<feature type="transmembrane region" description="Helical" evidence="5">
    <location>
        <begin position="239"/>
        <end position="258"/>
    </location>
</feature>
<feature type="transmembrane region" description="Helical" evidence="5">
    <location>
        <begin position="38"/>
        <end position="61"/>
    </location>
</feature>
<reference evidence="7 8" key="1">
    <citation type="submission" date="2018-07" db="EMBL/GenBank/DDBJ databases">
        <title>Venubactetium sediminum gen. nov., sp. nov., isolated from a marine solar saltern.</title>
        <authorList>
            <person name="Wang S."/>
        </authorList>
    </citation>
    <scope>NUCLEOTIDE SEQUENCE [LARGE SCALE GENOMIC DNA]</scope>
    <source>
        <strain evidence="7 8">WD2A32</strain>
    </source>
</reference>
<dbReference type="PIRSF" id="PIRSF006648">
    <property type="entry name" value="DrrB"/>
    <property type="match status" value="1"/>
</dbReference>
<dbReference type="InterPro" id="IPR013525">
    <property type="entry name" value="ABC2_TM"/>
</dbReference>
<dbReference type="GO" id="GO:0140359">
    <property type="term" value="F:ABC-type transporter activity"/>
    <property type="evidence" value="ECO:0007669"/>
    <property type="project" value="InterPro"/>
</dbReference>
<keyword evidence="5" id="KW-1003">Cell membrane</keyword>
<name>A0A369T8A7_9PROT</name>
<keyword evidence="2 5" id="KW-0812">Transmembrane</keyword>
<dbReference type="NCBIfam" id="NF011648">
    <property type="entry name" value="PRK15066.1"/>
    <property type="match status" value="1"/>
</dbReference>
<proteinExistence type="inferred from homology"/>
<feature type="transmembrane region" description="Helical" evidence="5">
    <location>
        <begin position="156"/>
        <end position="179"/>
    </location>
</feature>
<dbReference type="EMBL" id="QPMH01000011">
    <property type="protein sequence ID" value="RDD61561.1"/>
    <property type="molecule type" value="Genomic_DNA"/>
</dbReference>
<evidence type="ECO:0000313" key="7">
    <source>
        <dbReference type="EMBL" id="RDD61561.1"/>
    </source>
</evidence>